<protein>
    <submittedName>
        <fullName evidence="1">Protein AGENET DOMAIN (AGD)-CONTAINING P1</fullName>
    </submittedName>
</protein>
<dbReference type="Proteomes" id="UP001060215">
    <property type="component" value="Chromosome 12"/>
</dbReference>
<proteinExistence type="predicted"/>
<name>A0ACC0FY30_9ERIC</name>
<keyword evidence="2" id="KW-1185">Reference proteome</keyword>
<accession>A0ACC0FY30</accession>
<reference evidence="1 2" key="1">
    <citation type="journal article" date="2022" name="Plant J.">
        <title>Chromosome-level genome of Camellia lanceoleosa provides a valuable resource for understanding genome evolution and self-incompatibility.</title>
        <authorList>
            <person name="Gong W."/>
            <person name="Xiao S."/>
            <person name="Wang L."/>
            <person name="Liao Z."/>
            <person name="Chang Y."/>
            <person name="Mo W."/>
            <person name="Hu G."/>
            <person name="Li W."/>
            <person name="Zhao G."/>
            <person name="Zhu H."/>
            <person name="Hu X."/>
            <person name="Ji K."/>
            <person name="Xiang X."/>
            <person name="Song Q."/>
            <person name="Yuan D."/>
            <person name="Jin S."/>
            <person name="Zhang L."/>
        </authorList>
    </citation>
    <scope>NUCLEOTIDE SEQUENCE [LARGE SCALE GENOMIC DNA]</scope>
    <source>
        <strain evidence="1">SQ_2022a</strain>
    </source>
</reference>
<sequence>MLYQDAKASSSKKKNDQFFVEYQSLLDDDGSTPLREYVKPNFIRPLPPSSESDLVLSFEIYDVVNASYVMDGGLVSSP</sequence>
<comment type="caution">
    <text evidence="1">The sequence shown here is derived from an EMBL/GenBank/DDBJ whole genome shotgun (WGS) entry which is preliminary data.</text>
</comment>
<evidence type="ECO:0000313" key="2">
    <source>
        <dbReference type="Proteomes" id="UP001060215"/>
    </source>
</evidence>
<evidence type="ECO:0000313" key="1">
    <source>
        <dbReference type="EMBL" id="KAI7993349.1"/>
    </source>
</evidence>
<dbReference type="EMBL" id="CM045769">
    <property type="protein sequence ID" value="KAI7993349.1"/>
    <property type="molecule type" value="Genomic_DNA"/>
</dbReference>
<gene>
    <name evidence="1" type="ORF">LOK49_LG11G01042</name>
</gene>
<organism evidence="1 2">
    <name type="scientific">Camellia lanceoleosa</name>
    <dbReference type="NCBI Taxonomy" id="1840588"/>
    <lineage>
        <taxon>Eukaryota</taxon>
        <taxon>Viridiplantae</taxon>
        <taxon>Streptophyta</taxon>
        <taxon>Embryophyta</taxon>
        <taxon>Tracheophyta</taxon>
        <taxon>Spermatophyta</taxon>
        <taxon>Magnoliopsida</taxon>
        <taxon>eudicotyledons</taxon>
        <taxon>Gunneridae</taxon>
        <taxon>Pentapetalae</taxon>
        <taxon>asterids</taxon>
        <taxon>Ericales</taxon>
        <taxon>Theaceae</taxon>
        <taxon>Camellia</taxon>
    </lineage>
</organism>